<comment type="subcellular location">
    <subcellularLocation>
        <location evidence="1">Membrane</location>
        <topology evidence="1">Multi-pass membrane protein</topology>
    </subcellularLocation>
</comment>
<evidence type="ECO:0000256" key="7">
    <source>
        <dbReference type="SAM" id="Phobius"/>
    </source>
</evidence>
<feature type="domain" description="EXS" evidence="8">
    <location>
        <begin position="499"/>
        <end position="700"/>
    </location>
</feature>
<feature type="transmembrane region" description="Helical" evidence="7">
    <location>
        <begin position="293"/>
        <end position="314"/>
    </location>
</feature>
<dbReference type="PROSITE" id="PS51382">
    <property type="entry name" value="SPX"/>
    <property type="match status" value="1"/>
</dbReference>
<feature type="region of interest" description="Disordered" evidence="6">
    <location>
        <begin position="22"/>
        <end position="48"/>
    </location>
</feature>
<evidence type="ECO:0000256" key="2">
    <source>
        <dbReference type="ARBA" id="ARBA00009665"/>
    </source>
</evidence>
<dbReference type="Proteomes" id="UP001431209">
    <property type="component" value="Unassembled WGS sequence"/>
</dbReference>
<keyword evidence="4 7" id="KW-1133">Transmembrane helix</keyword>
<feature type="transmembrane region" description="Helical" evidence="7">
    <location>
        <begin position="613"/>
        <end position="634"/>
    </location>
</feature>
<name>A0AAW2YUV3_9EUKA</name>
<evidence type="ECO:0000259" key="8">
    <source>
        <dbReference type="PROSITE" id="PS51380"/>
    </source>
</evidence>
<feature type="transmembrane region" description="Helical" evidence="7">
    <location>
        <begin position="566"/>
        <end position="585"/>
    </location>
</feature>
<reference evidence="10 11" key="1">
    <citation type="submission" date="2024-03" db="EMBL/GenBank/DDBJ databases">
        <title>The Acrasis kona genome and developmental transcriptomes reveal deep origins of eukaryotic multicellular pathways.</title>
        <authorList>
            <person name="Sheikh S."/>
            <person name="Fu C.-J."/>
            <person name="Brown M.W."/>
            <person name="Baldauf S.L."/>
        </authorList>
    </citation>
    <scope>NUCLEOTIDE SEQUENCE [LARGE SCALE GENOMIC DNA]</scope>
    <source>
        <strain evidence="10 11">ATCC MYA-3509</strain>
    </source>
</reference>
<proteinExistence type="inferred from homology"/>
<dbReference type="GO" id="GO:0006817">
    <property type="term" value="P:phosphate ion transport"/>
    <property type="evidence" value="ECO:0007669"/>
    <property type="project" value="TreeGrafter"/>
</dbReference>
<dbReference type="InterPro" id="IPR004331">
    <property type="entry name" value="SPX_dom"/>
</dbReference>
<dbReference type="EMBL" id="JAOPGA020000734">
    <property type="protein sequence ID" value="KAL0481202.1"/>
    <property type="molecule type" value="Genomic_DNA"/>
</dbReference>
<feature type="region of interest" description="Disordered" evidence="6">
    <location>
        <begin position="66"/>
        <end position="97"/>
    </location>
</feature>
<dbReference type="PANTHER" id="PTHR10783:SF103">
    <property type="entry name" value="SOLUTE CARRIER FAMILY 53 MEMBER 1"/>
    <property type="match status" value="1"/>
</dbReference>
<keyword evidence="11" id="KW-1185">Reference proteome</keyword>
<evidence type="ECO:0000256" key="6">
    <source>
        <dbReference type="SAM" id="MobiDB-lite"/>
    </source>
</evidence>
<comment type="caution">
    <text evidence="10">The sequence shown here is derived from an EMBL/GenBank/DDBJ whole genome shotgun (WGS) entry which is preliminary data.</text>
</comment>
<feature type="region of interest" description="Disordered" evidence="6">
    <location>
        <begin position="747"/>
        <end position="795"/>
    </location>
</feature>
<dbReference type="GO" id="GO:0005886">
    <property type="term" value="C:plasma membrane"/>
    <property type="evidence" value="ECO:0007669"/>
    <property type="project" value="TreeGrafter"/>
</dbReference>
<dbReference type="GO" id="GO:0000822">
    <property type="term" value="F:inositol hexakisphosphate binding"/>
    <property type="evidence" value="ECO:0007669"/>
    <property type="project" value="TreeGrafter"/>
</dbReference>
<feature type="compositionally biased region" description="Polar residues" evidence="6">
    <location>
        <begin position="786"/>
        <end position="795"/>
    </location>
</feature>
<dbReference type="Pfam" id="PF03105">
    <property type="entry name" value="SPX"/>
    <property type="match status" value="1"/>
</dbReference>
<comment type="similarity">
    <text evidence="2">Belongs to the SYG1 (TC 2.A.94) family.</text>
</comment>
<sequence length="795" mass="93026">MKRLGIETDDDTKLITQDPIQTTTNNTHKETDVNRTSLPPPTINVTRSSPEISFDNVRVIEEINLEEESSKPKHHLSHLTDSPTISESMNAETPELNRSPFSSNYSLALSYIHNNRFYTQQVEQLITYVPEECKFFLNCFQHEIDKVNKFYSQKESEYHTRHVKLEQQIEALKKHNTTTSKNISNKIRQLQTAFQEHYRSLVLLENFRKLNYLASTKILKKFAKYSGNAGTNELILQLVRGEVFFNSVILKHMMEATETIFTQYVSNGNRKDAMHMLRVPTSTSNATGHDNAILFRCGVWIGCSTSLTLLSVYLYLYQYLNIADAQDDSELTFFLFRLMAFPVILSVLISMNIKIWSEANINYVFIFEMNPRRHLTVWQFAEITLVAYLLWILFFVFYLYSSVMDSMHVFNVPNPWMIPIVLFCIYTGFLLLPAPFLYGSARWWLIKIMLKVLAAPFVPVKFADFWFADQLTSMSDFLYDMQFVFCIYPTTFVPELASICDLSYQLGLPLLNMVPVISRLLQCLRRYYDSGDMNQMLNAGKYCSTMLAIIASYVHKKINSSDMGTAWMLIWFSVSIWSTLYKYVWDVVMDWGLFRVTDTKYKLLRRNLLYSPIWYYLAMIENLFIRTVWLWLFFLRFYFTSRIWDSQFVMFGIAIAELFRRFVWNVFRLENEHLNNADKFRAVVEVPLPFEVDQEANDAEDREWRIQAWNMFKQRLGAMVNVTMGLFKANQTLQDVENDQDLYGHYQVDKSVDTRRHDSDESDDETLPPTPHPEKKGDGGKVLMRRSSSLGQIAA</sequence>
<feature type="compositionally biased region" description="Polar residues" evidence="6">
    <location>
        <begin position="79"/>
        <end position="91"/>
    </location>
</feature>
<evidence type="ECO:0000256" key="1">
    <source>
        <dbReference type="ARBA" id="ARBA00004141"/>
    </source>
</evidence>
<accession>A0AAW2YUV3</accession>
<evidence type="ECO:0000313" key="10">
    <source>
        <dbReference type="EMBL" id="KAL0481202.1"/>
    </source>
</evidence>
<feature type="domain" description="SPX" evidence="9">
    <location>
        <begin position="1"/>
        <end position="236"/>
    </location>
</feature>
<dbReference type="PANTHER" id="PTHR10783">
    <property type="entry name" value="XENOTROPIC AND POLYTROPIC RETROVIRUS RECEPTOR 1-RELATED"/>
    <property type="match status" value="1"/>
</dbReference>
<dbReference type="PROSITE" id="PS51380">
    <property type="entry name" value="EXS"/>
    <property type="match status" value="1"/>
</dbReference>
<dbReference type="AlphaFoldDB" id="A0AAW2YUV3"/>
<organism evidence="10 11">
    <name type="scientific">Acrasis kona</name>
    <dbReference type="NCBI Taxonomy" id="1008807"/>
    <lineage>
        <taxon>Eukaryota</taxon>
        <taxon>Discoba</taxon>
        <taxon>Heterolobosea</taxon>
        <taxon>Tetramitia</taxon>
        <taxon>Eutetramitia</taxon>
        <taxon>Acrasidae</taxon>
        <taxon>Acrasis</taxon>
    </lineage>
</organism>
<dbReference type="GO" id="GO:0005794">
    <property type="term" value="C:Golgi apparatus"/>
    <property type="evidence" value="ECO:0007669"/>
    <property type="project" value="TreeGrafter"/>
</dbReference>
<evidence type="ECO:0000256" key="5">
    <source>
        <dbReference type="ARBA" id="ARBA00023136"/>
    </source>
</evidence>
<evidence type="ECO:0000259" key="9">
    <source>
        <dbReference type="PROSITE" id="PS51382"/>
    </source>
</evidence>
<protein>
    <recommendedName>
        <fullName evidence="12">Xenotropic and polytropic retrovirus receptor 1</fullName>
    </recommendedName>
</protein>
<dbReference type="GO" id="GO:0016036">
    <property type="term" value="P:cellular response to phosphate starvation"/>
    <property type="evidence" value="ECO:0007669"/>
    <property type="project" value="TreeGrafter"/>
</dbReference>
<dbReference type="Pfam" id="PF03124">
    <property type="entry name" value="EXS"/>
    <property type="match status" value="1"/>
</dbReference>
<feature type="transmembrane region" description="Helical" evidence="7">
    <location>
        <begin position="334"/>
        <end position="356"/>
    </location>
</feature>
<feature type="transmembrane region" description="Helical" evidence="7">
    <location>
        <begin position="377"/>
        <end position="400"/>
    </location>
</feature>
<evidence type="ECO:0000256" key="3">
    <source>
        <dbReference type="ARBA" id="ARBA00022692"/>
    </source>
</evidence>
<feature type="transmembrane region" description="Helical" evidence="7">
    <location>
        <begin position="416"/>
        <end position="438"/>
    </location>
</feature>
<gene>
    <name evidence="10" type="ORF">AKO1_012592</name>
</gene>
<keyword evidence="3 7" id="KW-0812">Transmembrane</keyword>
<evidence type="ECO:0000256" key="4">
    <source>
        <dbReference type="ARBA" id="ARBA00022989"/>
    </source>
</evidence>
<evidence type="ECO:0008006" key="12">
    <source>
        <dbReference type="Google" id="ProtNLM"/>
    </source>
</evidence>
<keyword evidence="5 7" id="KW-0472">Membrane</keyword>
<dbReference type="InterPro" id="IPR004342">
    <property type="entry name" value="EXS_C"/>
</dbReference>
<feature type="compositionally biased region" description="Basic and acidic residues" evidence="6">
    <location>
        <begin position="747"/>
        <end position="759"/>
    </location>
</feature>
<evidence type="ECO:0000313" key="11">
    <source>
        <dbReference type="Proteomes" id="UP001431209"/>
    </source>
</evidence>